<dbReference type="InterPro" id="IPR045122">
    <property type="entry name" value="Csc1-like"/>
</dbReference>
<name>A0ABD1RFL3_9LAMI</name>
<evidence type="ECO:0000313" key="3">
    <source>
        <dbReference type="Proteomes" id="UP001604336"/>
    </source>
</evidence>
<sequence length="136" mass="15681">MIPIVFVQSLENLEWLERVAPFLMPLIKWILRNIGISIPTKITFYITYIMVNGWAGIASKIIRLKPLVIFHMKNMFIVKTERDLEKAMNPGGVDFLDSPKSSIVNNNETNFVLIINVYQMSLNVNNNNINLMPICR</sequence>
<dbReference type="Pfam" id="PF02714">
    <property type="entry name" value="RSN1_7TM"/>
    <property type="match status" value="1"/>
</dbReference>
<protein>
    <submittedName>
        <fullName evidence="2">CSC1-like protein</fullName>
    </submittedName>
</protein>
<dbReference type="PANTHER" id="PTHR13018">
    <property type="entry name" value="PROBABLE MEMBRANE PROTEIN DUF221-RELATED"/>
    <property type="match status" value="1"/>
</dbReference>
<dbReference type="InterPro" id="IPR003864">
    <property type="entry name" value="CSC1/OSCA1-like_7TM"/>
</dbReference>
<dbReference type="PANTHER" id="PTHR13018:SF98">
    <property type="entry name" value="TO DEHYDRATION PROTEIN, PUTATIVE, EXPRESSED-RELATED"/>
    <property type="match status" value="1"/>
</dbReference>
<organism evidence="2 3">
    <name type="scientific">Abeliophyllum distichum</name>
    <dbReference type="NCBI Taxonomy" id="126358"/>
    <lineage>
        <taxon>Eukaryota</taxon>
        <taxon>Viridiplantae</taxon>
        <taxon>Streptophyta</taxon>
        <taxon>Embryophyta</taxon>
        <taxon>Tracheophyta</taxon>
        <taxon>Spermatophyta</taxon>
        <taxon>Magnoliopsida</taxon>
        <taxon>eudicotyledons</taxon>
        <taxon>Gunneridae</taxon>
        <taxon>Pentapetalae</taxon>
        <taxon>asterids</taxon>
        <taxon>lamiids</taxon>
        <taxon>Lamiales</taxon>
        <taxon>Oleaceae</taxon>
        <taxon>Forsythieae</taxon>
        <taxon>Abeliophyllum</taxon>
    </lineage>
</organism>
<dbReference type="AlphaFoldDB" id="A0ABD1RFL3"/>
<evidence type="ECO:0000259" key="1">
    <source>
        <dbReference type="Pfam" id="PF02714"/>
    </source>
</evidence>
<reference evidence="3" key="1">
    <citation type="submission" date="2024-07" db="EMBL/GenBank/DDBJ databases">
        <title>Two chromosome-level genome assemblies of Korean endemic species Abeliophyllum distichum and Forsythia ovata (Oleaceae).</title>
        <authorList>
            <person name="Jang H."/>
        </authorList>
    </citation>
    <scope>NUCLEOTIDE SEQUENCE [LARGE SCALE GENOMIC DNA]</scope>
</reference>
<comment type="caution">
    <text evidence="2">The sequence shown here is derived from an EMBL/GenBank/DDBJ whole genome shotgun (WGS) entry which is preliminary data.</text>
</comment>
<dbReference type="EMBL" id="JBFOLK010000009">
    <property type="protein sequence ID" value="KAL2487175.1"/>
    <property type="molecule type" value="Genomic_DNA"/>
</dbReference>
<evidence type="ECO:0000313" key="2">
    <source>
        <dbReference type="EMBL" id="KAL2487175.1"/>
    </source>
</evidence>
<accession>A0ABD1RFL3</accession>
<feature type="domain" description="CSC1/OSCA1-like 7TM region" evidence="1">
    <location>
        <begin position="31"/>
        <end position="95"/>
    </location>
</feature>
<keyword evidence="3" id="KW-1185">Reference proteome</keyword>
<proteinExistence type="predicted"/>
<dbReference type="Proteomes" id="UP001604336">
    <property type="component" value="Unassembled WGS sequence"/>
</dbReference>
<gene>
    <name evidence="2" type="ORF">Adt_31931</name>
</gene>